<gene>
    <name evidence="1" type="ORF">K7432_014629</name>
</gene>
<protein>
    <submittedName>
        <fullName evidence="1">Uncharacterized protein</fullName>
    </submittedName>
</protein>
<evidence type="ECO:0000313" key="1">
    <source>
        <dbReference type="EMBL" id="KAK9760901.1"/>
    </source>
</evidence>
<name>A0ABR2WHF6_9FUNG</name>
<keyword evidence="2" id="KW-1185">Reference proteome</keyword>
<comment type="caution">
    <text evidence="1">The sequence shown here is derived from an EMBL/GenBank/DDBJ whole genome shotgun (WGS) entry which is preliminary data.</text>
</comment>
<reference evidence="1 2" key="1">
    <citation type="submission" date="2023-04" db="EMBL/GenBank/DDBJ databases">
        <title>Genome of Basidiobolus ranarum AG-B5.</title>
        <authorList>
            <person name="Stajich J.E."/>
            <person name="Carter-House D."/>
            <person name="Gryganskyi A."/>
        </authorList>
    </citation>
    <scope>NUCLEOTIDE SEQUENCE [LARGE SCALE GENOMIC DNA]</scope>
    <source>
        <strain evidence="1 2">AG-B5</strain>
    </source>
</reference>
<proteinExistence type="predicted"/>
<evidence type="ECO:0000313" key="2">
    <source>
        <dbReference type="Proteomes" id="UP001479436"/>
    </source>
</evidence>
<dbReference type="EMBL" id="JASJQH010001717">
    <property type="protein sequence ID" value="KAK9760901.1"/>
    <property type="molecule type" value="Genomic_DNA"/>
</dbReference>
<sequence>MPSISSSSSLFLVKLGVFKGFYELRNAGTEELLYTKQRYMDNSGRDLLTKVEGKVIAWQSVSSVDYTRLEDQLGVQSPVIMEWTSGSQQCEFTVNDQLYRWVLDGLTPQCYAHDGSLIAEINTVSFYSRKAFTIDLYGSTLDCGLFVMIALKILDRLLYKTLLDDPVNRSDKTSSTCSIGTTLSNTSVGSTASFIK</sequence>
<dbReference type="Proteomes" id="UP001479436">
    <property type="component" value="Unassembled WGS sequence"/>
</dbReference>
<organism evidence="1 2">
    <name type="scientific">Basidiobolus ranarum</name>
    <dbReference type="NCBI Taxonomy" id="34480"/>
    <lineage>
        <taxon>Eukaryota</taxon>
        <taxon>Fungi</taxon>
        <taxon>Fungi incertae sedis</taxon>
        <taxon>Zoopagomycota</taxon>
        <taxon>Entomophthoromycotina</taxon>
        <taxon>Basidiobolomycetes</taxon>
        <taxon>Basidiobolales</taxon>
        <taxon>Basidiobolaceae</taxon>
        <taxon>Basidiobolus</taxon>
    </lineage>
</organism>
<accession>A0ABR2WHF6</accession>